<proteinExistence type="inferred from homology"/>
<dbReference type="PANTHER" id="PTHR43133">
    <property type="entry name" value="RNA POLYMERASE ECF-TYPE SIGMA FACTO"/>
    <property type="match status" value="1"/>
</dbReference>
<comment type="similarity">
    <text evidence="1">Belongs to the sigma-70 factor family. ECF subfamily.</text>
</comment>
<evidence type="ECO:0000313" key="8">
    <source>
        <dbReference type="EMBL" id="VAW05958.1"/>
    </source>
</evidence>
<dbReference type="Gene3D" id="1.10.10.10">
    <property type="entry name" value="Winged helix-like DNA-binding domain superfamily/Winged helix DNA-binding domain"/>
    <property type="match status" value="1"/>
</dbReference>
<evidence type="ECO:0000256" key="5">
    <source>
        <dbReference type="ARBA" id="ARBA00023163"/>
    </source>
</evidence>
<evidence type="ECO:0000259" key="7">
    <source>
        <dbReference type="Pfam" id="PF08281"/>
    </source>
</evidence>
<evidence type="ECO:0000259" key="6">
    <source>
        <dbReference type="Pfam" id="PF04542"/>
    </source>
</evidence>
<dbReference type="InterPro" id="IPR013325">
    <property type="entry name" value="RNA_pol_sigma_r2"/>
</dbReference>
<dbReference type="InterPro" id="IPR007627">
    <property type="entry name" value="RNA_pol_sigma70_r2"/>
</dbReference>
<dbReference type="CDD" id="cd06171">
    <property type="entry name" value="Sigma70_r4"/>
    <property type="match status" value="1"/>
</dbReference>
<dbReference type="NCBIfam" id="TIGR02937">
    <property type="entry name" value="sigma70-ECF"/>
    <property type="match status" value="1"/>
</dbReference>
<dbReference type="InterPro" id="IPR036388">
    <property type="entry name" value="WH-like_DNA-bd_sf"/>
</dbReference>
<dbReference type="PANTHER" id="PTHR43133:SF8">
    <property type="entry name" value="RNA POLYMERASE SIGMA FACTOR HI_1459-RELATED"/>
    <property type="match status" value="1"/>
</dbReference>
<evidence type="ECO:0000256" key="1">
    <source>
        <dbReference type="ARBA" id="ARBA00010641"/>
    </source>
</evidence>
<keyword evidence="5" id="KW-0804">Transcription</keyword>
<accession>A0A3B0SKL1</accession>
<keyword evidence="3" id="KW-0731">Sigma factor</keyword>
<evidence type="ECO:0000256" key="2">
    <source>
        <dbReference type="ARBA" id="ARBA00023015"/>
    </source>
</evidence>
<dbReference type="Pfam" id="PF08281">
    <property type="entry name" value="Sigma70_r4_2"/>
    <property type="match status" value="1"/>
</dbReference>
<gene>
    <name evidence="8" type="ORF">MNBD_ACTINO02-1795</name>
</gene>
<dbReference type="InterPro" id="IPR013249">
    <property type="entry name" value="RNA_pol_sigma70_r4_t2"/>
</dbReference>
<dbReference type="Gene3D" id="1.10.1740.10">
    <property type="match status" value="1"/>
</dbReference>
<keyword evidence="2" id="KW-0805">Transcription regulation</keyword>
<sequence length="191" mass="21770">MQSDAVRSSDEELIVAAKAGDTAAFSELVRRHQHEVFTLAYRLVGDRDQAADVSQEAFVRAWRHLEKFRGDAKFSTWLHRITVNAAWSYRRKAKRHEAANLDDFVVSLPEVRSIEPERAAESATMRPRLLQALNGLSPSVRSVVVLRDIYDWSHAQIAEHLDISVTATKVRLHRGHKQLKARLWDEYGSDG</sequence>
<name>A0A3B0SKL1_9ZZZZ</name>
<dbReference type="InterPro" id="IPR014284">
    <property type="entry name" value="RNA_pol_sigma-70_dom"/>
</dbReference>
<dbReference type="InterPro" id="IPR013324">
    <property type="entry name" value="RNA_pol_sigma_r3/r4-like"/>
</dbReference>
<feature type="domain" description="RNA polymerase sigma factor 70 region 4 type 2" evidence="7">
    <location>
        <begin position="128"/>
        <end position="179"/>
    </location>
</feature>
<dbReference type="Pfam" id="PF04542">
    <property type="entry name" value="Sigma70_r2"/>
    <property type="match status" value="1"/>
</dbReference>
<dbReference type="AlphaFoldDB" id="A0A3B0SKL1"/>
<dbReference type="EMBL" id="UOEK01000331">
    <property type="protein sequence ID" value="VAW05958.1"/>
    <property type="molecule type" value="Genomic_DNA"/>
</dbReference>
<feature type="domain" description="RNA polymerase sigma-70 region 2" evidence="6">
    <location>
        <begin position="28"/>
        <end position="95"/>
    </location>
</feature>
<keyword evidence="4" id="KW-0238">DNA-binding</keyword>
<protein>
    <submittedName>
        <fullName evidence="8">RNA polymerase sigma factor RpoE</fullName>
    </submittedName>
</protein>
<dbReference type="InterPro" id="IPR039425">
    <property type="entry name" value="RNA_pol_sigma-70-like"/>
</dbReference>
<dbReference type="SUPFAM" id="SSF88659">
    <property type="entry name" value="Sigma3 and sigma4 domains of RNA polymerase sigma factors"/>
    <property type="match status" value="1"/>
</dbReference>
<dbReference type="GO" id="GO:0006352">
    <property type="term" value="P:DNA-templated transcription initiation"/>
    <property type="evidence" value="ECO:0007669"/>
    <property type="project" value="InterPro"/>
</dbReference>
<organism evidence="8">
    <name type="scientific">hydrothermal vent metagenome</name>
    <dbReference type="NCBI Taxonomy" id="652676"/>
    <lineage>
        <taxon>unclassified sequences</taxon>
        <taxon>metagenomes</taxon>
        <taxon>ecological metagenomes</taxon>
    </lineage>
</organism>
<dbReference type="GO" id="GO:0016987">
    <property type="term" value="F:sigma factor activity"/>
    <property type="evidence" value="ECO:0007669"/>
    <property type="project" value="UniProtKB-KW"/>
</dbReference>
<dbReference type="SUPFAM" id="SSF88946">
    <property type="entry name" value="Sigma2 domain of RNA polymerase sigma factors"/>
    <property type="match status" value="1"/>
</dbReference>
<evidence type="ECO:0000256" key="3">
    <source>
        <dbReference type="ARBA" id="ARBA00023082"/>
    </source>
</evidence>
<evidence type="ECO:0000256" key="4">
    <source>
        <dbReference type="ARBA" id="ARBA00023125"/>
    </source>
</evidence>
<dbReference type="GO" id="GO:0003677">
    <property type="term" value="F:DNA binding"/>
    <property type="evidence" value="ECO:0007669"/>
    <property type="project" value="UniProtKB-KW"/>
</dbReference>
<reference evidence="8" key="1">
    <citation type="submission" date="2018-06" db="EMBL/GenBank/DDBJ databases">
        <authorList>
            <person name="Zhirakovskaya E."/>
        </authorList>
    </citation>
    <scope>NUCLEOTIDE SEQUENCE</scope>
</reference>